<proteinExistence type="predicted"/>
<organism evidence="1 2">
    <name type="scientific">Polychaeton citri CBS 116435</name>
    <dbReference type="NCBI Taxonomy" id="1314669"/>
    <lineage>
        <taxon>Eukaryota</taxon>
        <taxon>Fungi</taxon>
        <taxon>Dikarya</taxon>
        <taxon>Ascomycota</taxon>
        <taxon>Pezizomycotina</taxon>
        <taxon>Dothideomycetes</taxon>
        <taxon>Dothideomycetidae</taxon>
        <taxon>Capnodiales</taxon>
        <taxon>Capnodiaceae</taxon>
        <taxon>Polychaeton</taxon>
    </lineage>
</organism>
<gene>
    <name evidence="1" type="ORF">K431DRAFT_286277</name>
</gene>
<comment type="caution">
    <text evidence="1">The sequence shown here is derived from an EMBL/GenBank/DDBJ whole genome shotgun (WGS) entry which is preliminary data.</text>
</comment>
<reference evidence="1" key="1">
    <citation type="journal article" date="2020" name="Stud. Mycol.">
        <title>101 Dothideomycetes genomes: a test case for predicting lifestyles and emergence of pathogens.</title>
        <authorList>
            <person name="Haridas S."/>
            <person name="Albert R."/>
            <person name="Binder M."/>
            <person name="Bloem J."/>
            <person name="Labutti K."/>
            <person name="Salamov A."/>
            <person name="Andreopoulos B."/>
            <person name="Baker S."/>
            <person name="Barry K."/>
            <person name="Bills G."/>
            <person name="Bluhm B."/>
            <person name="Cannon C."/>
            <person name="Castanera R."/>
            <person name="Culley D."/>
            <person name="Daum C."/>
            <person name="Ezra D."/>
            <person name="Gonzalez J."/>
            <person name="Henrissat B."/>
            <person name="Kuo A."/>
            <person name="Liang C."/>
            <person name="Lipzen A."/>
            <person name="Lutzoni F."/>
            <person name="Magnuson J."/>
            <person name="Mondo S."/>
            <person name="Nolan M."/>
            <person name="Ohm R."/>
            <person name="Pangilinan J."/>
            <person name="Park H.-J."/>
            <person name="Ramirez L."/>
            <person name="Alfaro M."/>
            <person name="Sun H."/>
            <person name="Tritt A."/>
            <person name="Yoshinaga Y."/>
            <person name="Zwiers L.-H."/>
            <person name="Turgeon B."/>
            <person name="Goodwin S."/>
            <person name="Spatafora J."/>
            <person name="Crous P."/>
            <person name="Grigoriev I."/>
        </authorList>
    </citation>
    <scope>NUCLEOTIDE SEQUENCE</scope>
    <source>
        <strain evidence="1">CBS 116435</strain>
    </source>
</reference>
<name>A0A9P4Q618_9PEZI</name>
<accession>A0A9P4Q618</accession>
<protein>
    <submittedName>
        <fullName evidence="1">Uncharacterized protein</fullName>
    </submittedName>
</protein>
<dbReference type="EMBL" id="MU003805">
    <property type="protein sequence ID" value="KAF2719963.1"/>
    <property type="molecule type" value="Genomic_DNA"/>
</dbReference>
<evidence type="ECO:0000313" key="1">
    <source>
        <dbReference type="EMBL" id="KAF2719963.1"/>
    </source>
</evidence>
<sequence>MHQSGSFGPTTAFLKTIKLAGFAKVFFQDIFPKLHLYFGDTMEDHVMVVHIPMPCIIGLL</sequence>
<keyword evidence="2" id="KW-1185">Reference proteome</keyword>
<dbReference type="Proteomes" id="UP000799441">
    <property type="component" value="Unassembled WGS sequence"/>
</dbReference>
<dbReference type="AlphaFoldDB" id="A0A9P4Q618"/>
<evidence type="ECO:0000313" key="2">
    <source>
        <dbReference type="Proteomes" id="UP000799441"/>
    </source>
</evidence>